<dbReference type="Gene3D" id="3.40.50.150">
    <property type="entry name" value="Vaccinia Virus protein VP39"/>
    <property type="match status" value="1"/>
</dbReference>
<dbReference type="InterPro" id="IPR002052">
    <property type="entry name" value="DNA_methylase_N6_adenine_CS"/>
</dbReference>
<comment type="caution">
    <text evidence="11">The sequence shown here is derived from an EMBL/GenBank/DDBJ whole genome shotgun (WGS) entry which is preliminary data.</text>
</comment>
<keyword evidence="4 11" id="KW-0808">Transferase</keyword>
<accession>A0A399EJ62</accession>
<evidence type="ECO:0000256" key="3">
    <source>
        <dbReference type="ARBA" id="ARBA00022603"/>
    </source>
</evidence>
<dbReference type="EMBL" id="QWLA01000065">
    <property type="protein sequence ID" value="RIH83988.1"/>
    <property type="molecule type" value="Genomic_DNA"/>
</dbReference>
<evidence type="ECO:0000256" key="1">
    <source>
        <dbReference type="ARBA" id="ARBA00006594"/>
    </source>
</evidence>
<keyword evidence="6" id="KW-0680">Restriction system</keyword>
<dbReference type="PANTHER" id="PTHR33841:SF5">
    <property type="entry name" value="DNA METHYLASE (MODIFICATION METHYLASE) (METHYLTRANSFERASE)-RELATED"/>
    <property type="match status" value="1"/>
</dbReference>
<dbReference type="PROSITE" id="PS00092">
    <property type="entry name" value="N6_MTASE"/>
    <property type="match status" value="1"/>
</dbReference>
<evidence type="ECO:0000256" key="6">
    <source>
        <dbReference type="ARBA" id="ARBA00022747"/>
    </source>
</evidence>
<comment type="catalytic activity">
    <reaction evidence="8">
        <text>a 2'-deoxyadenosine in DNA + S-adenosyl-L-methionine = an N(6)-methyl-2'-deoxyadenosine in DNA + S-adenosyl-L-homocysteine + H(+)</text>
        <dbReference type="Rhea" id="RHEA:15197"/>
        <dbReference type="Rhea" id="RHEA-COMP:12418"/>
        <dbReference type="Rhea" id="RHEA-COMP:12419"/>
        <dbReference type="ChEBI" id="CHEBI:15378"/>
        <dbReference type="ChEBI" id="CHEBI:57856"/>
        <dbReference type="ChEBI" id="CHEBI:59789"/>
        <dbReference type="ChEBI" id="CHEBI:90615"/>
        <dbReference type="ChEBI" id="CHEBI:90616"/>
        <dbReference type="EC" id="2.1.1.72"/>
    </reaction>
</comment>
<dbReference type="InterPro" id="IPR025931">
    <property type="entry name" value="TaqI_C"/>
</dbReference>
<dbReference type="OrthoDB" id="9814572at2"/>
<dbReference type="InterPro" id="IPR011639">
    <property type="entry name" value="MethylTrfase_TaqI-like_dom"/>
</dbReference>
<evidence type="ECO:0000259" key="9">
    <source>
        <dbReference type="Pfam" id="PF07669"/>
    </source>
</evidence>
<protein>
    <recommendedName>
        <fullName evidence="2">site-specific DNA-methyltransferase (adenine-specific)</fullName>
        <ecNumber evidence="2">2.1.1.72</ecNumber>
    </recommendedName>
</protein>
<evidence type="ECO:0000313" key="11">
    <source>
        <dbReference type="EMBL" id="RIH83988.1"/>
    </source>
</evidence>
<evidence type="ECO:0000256" key="4">
    <source>
        <dbReference type="ARBA" id="ARBA00022679"/>
    </source>
</evidence>
<dbReference type="Pfam" id="PF07669">
    <property type="entry name" value="Eco57I"/>
    <property type="match status" value="1"/>
</dbReference>
<dbReference type="GO" id="GO:0009007">
    <property type="term" value="F:site-specific DNA-methyltransferase (adenine-specific) activity"/>
    <property type="evidence" value="ECO:0007669"/>
    <property type="project" value="UniProtKB-EC"/>
</dbReference>
<evidence type="ECO:0000256" key="7">
    <source>
        <dbReference type="ARBA" id="ARBA00023125"/>
    </source>
</evidence>
<organism evidence="11 12">
    <name type="scientific">Calidithermus roseus</name>
    <dbReference type="NCBI Taxonomy" id="1644118"/>
    <lineage>
        <taxon>Bacteria</taxon>
        <taxon>Thermotogati</taxon>
        <taxon>Deinococcota</taxon>
        <taxon>Deinococci</taxon>
        <taxon>Thermales</taxon>
        <taxon>Thermaceae</taxon>
        <taxon>Calidithermus</taxon>
    </lineage>
</organism>
<dbReference type="GO" id="GO:0003677">
    <property type="term" value="F:DNA binding"/>
    <property type="evidence" value="ECO:0007669"/>
    <property type="project" value="UniProtKB-KW"/>
</dbReference>
<dbReference type="EC" id="2.1.1.72" evidence="2"/>
<keyword evidence="7" id="KW-0238">DNA-binding</keyword>
<evidence type="ECO:0000313" key="12">
    <source>
        <dbReference type="Proteomes" id="UP000265341"/>
    </source>
</evidence>
<dbReference type="GO" id="GO:0032259">
    <property type="term" value="P:methylation"/>
    <property type="evidence" value="ECO:0007669"/>
    <property type="project" value="UniProtKB-KW"/>
</dbReference>
<proteinExistence type="inferred from homology"/>
<keyword evidence="3 11" id="KW-0489">Methyltransferase</keyword>
<dbReference type="GO" id="GO:0009307">
    <property type="term" value="P:DNA restriction-modification system"/>
    <property type="evidence" value="ECO:0007669"/>
    <property type="project" value="UniProtKB-KW"/>
</dbReference>
<evidence type="ECO:0000256" key="2">
    <source>
        <dbReference type="ARBA" id="ARBA00011900"/>
    </source>
</evidence>
<sequence length="535" mass="61230">MDLSEHLLRDGAGSVHREVQHALEGLSRAGAEERGAVFTKPAVVRQMLDWLGYTPERELSRFRLLEPCFGGGDFLLEALERLLASYFTYGGSPRNADGLESCLCGVELHRESYEKVIHRVINRLVELGITRRLAAHLAHTWLIQGDFLLTELDAGFTHVVGNPPYLRPERIPAALLAEYRRRYPTFSHRADLYVPFFERGLRLLEPQGRLAYLCSDRWMKNRYGQALRRFVAEGYRLERYADLKGHQPFQDAVIAYPAITLIARTEQEGGSTEVIGREGRRVRVGAGATPPDGPWLLELGEEFERLREWERRFPPLEQVGCRVGIGVASGADEVFVQPADLGIEEERKLPLLLSSDVRSGKLEWSGRVLVNPWDEEGHLVALERYPRLKAYLEAHRTTLARRYVARQHPEQWFRTIDRVDLALRHTPKLLIPDLAGHPIVVLDEGQYYPHHNLYWVTSTQWPLTALQAVLRSSVASLFVRAYSVEMRGGYHRYQAQTLRRIRLPRWGDLPQGLKRALTNGTEQVRQRAINELYGS</sequence>
<reference evidence="11 12" key="1">
    <citation type="submission" date="2018-08" db="EMBL/GenBank/DDBJ databases">
        <title>Meiothermus roseus NBRC 110900 genome sequencing project.</title>
        <authorList>
            <person name="Da Costa M.S."/>
            <person name="Albuquerque L."/>
            <person name="Raposo P."/>
            <person name="Froufe H.J.C."/>
            <person name="Barroso C.S."/>
            <person name="Egas C."/>
        </authorList>
    </citation>
    <scope>NUCLEOTIDE SEQUENCE [LARGE SCALE GENOMIC DNA]</scope>
    <source>
        <strain evidence="11 12">NBRC 110900</strain>
    </source>
</reference>
<evidence type="ECO:0000256" key="8">
    <source>
        <dbReference type="ARBA" id="ARBA00047942"/>
    </source>
</evidence>
<keyword evidence="5" id="KW-0949">S-adenosyl-L-methionine</keyword>
<dbReference type="PRINTS" id="PR00507">
    <property type="entry name" value="N12N6MTFRASE"/>
</dbReference>
<evidence type="ECO:0000256" key="5">
    <source>
        <dbReference type="ARBA" id="ARBA00022691"/>
    </source>
</evidence>
<dbReference type="Proteomes" id="UP000265341">
    <property type="component" value="Unassembled WGS sequence"/>
</dbReference>
<gene>
    <name evidence="11" type="primary">paeR7IM_3</name>
    <name evidence="11" type="ORF">Mrose_02822</name>
</gene>
<dbReference type="PANTHER" id="PTHR33841">
    <property type="entry name" value="DNA METHYLTRANSFERASE YEEA-RELATED"/>
    <property type="match status" value="1"/>
</dbReference>
<feature type="domain" description="TaqI-like C-terminal specificity" evidence="10">
    <location>
        <begin position="401"/>
        <end position="501"/>
    </location>
</feature>
<dbReference type="SUPFAM" id="SSF53335">
    <property type="entry name" value="S-adenosyl-L-methionine-dependent methyltransferases"/>
    <property type="match status" value="1"/>
</dbReference>
<dbReference type="InterPro" id="IPR029063">
    <property type="entry name" value="SAM-dependent_MTases_sf"/>
</dbReference>
<dbReference type="InterPro" id="IPR050953">
    <property type="entry name" value="N4_N6_ade-DNA_methylase"/>
</dbReference>
<dbReference type="RefSeq" id="WP_119279341.1">
    <property type="nucleotide sequence ID" value="NZ_QWLA01000065.1"/>
</dbReference>
<dbReference type="AlphaFoldDB" id="A0A399EJ62"/>
<feature type="domain" description="Type II methyltransferase M.TaqI-like" evidence="9">
    <location>
        <begin position="144"/>
        <end position="249"/>
    </location>
</feature>
<keyword evidence="12" id="KW-1185">Reference proteome</keyword>
<evidence type="ECO:0000259" key="10">
    <source>
        <dbReference type="Pfam" id="PF12950"/>
    </source>
</evidence>
<name>A0A399EJ62_9DEIN</name>
<dbReference type="Pfam" id="PF12950">
    <property type="entry name" value="TaqI_C"/>
    <property type="match status" value="1"/>
</dbReference>
<comment type="similarity">
    <text evidence="1">Belongs to the N(4)/N(6)-methyltransferase family.</text>
</comment>